<protein>
    <submittedName>
        <fullName evidence="1">MuF-like minor capsid protein</fullName>
    </submittedName>
</protein>
<dbReference type="Proteomes" id="UP000203169">
    <property type="component" value="Segment"/>
</dbReference>
<dbReference type="GeneID" id="28802782"/>
<gene>
    <name evidence="1" type="primary">6</name>
    <name evidence="1" type="ORF">PBI_COZZ_6</name>
</gene>
<dbReference type="Pfam" id="PF25310">
    <property type="entry name" value="VG15"/>
    <property type="match status" value="1"/>
</dbReference>
<evidence type="ECO:0000313" key="1">
    <source>
        <dbReference type="EMBL" id="ANA85712.1"/>
    </source>
</evidence>
<organism evidence="1 2">
    <name type="scientific">Gordonia phage Cozz</name>
    <dbReference type="NCBI Taxonomy" id="1838066"/>
    <lineage>
        <taxon>Viruses</taxon>
        <taxon>Duplodnaviria</taxon>
        <taxon>Heunggongvirae</taxon>
        <taxon>Uroviricota</taxon>
        <taxon>Caudoviricetes</taxon>
        <taxon>Emalynvirus</taxon>
        <taxon>Emalynvirus cozz</taxon>
    </lineage>
</organism>
<dbReference type="RefSeq" id="YP_009276465.1">
    <property type="nucleotide sequence ID" value="NC_030941.1"/>
</dbReference>
<reference evidence="1 2" key="1">
    <citation type="submission" date="2016-03" db="EMBL/GenBank/DDBJ databases">
        <authorList>
            <person name="Montgomery M.T."/>
            <person name="Guerrero C.A."/>
            <person name="Mavrich T.N."/>
            <person name="Pope W.H."/>
            <person name="Garlena R.A."/>
            <person name="Russell D.A."/>
            <person name="Jacobs-Sera D."/>
            <person name="Hendrix R.W."/>
            <person name="Hatfull G.F."/>
        </authorList>
    </citation>
    <scope>NUCLEOTIDE SEQUENCE [LARGE SCALE GENOMIC DNA]</scope>
</reference>
<evidence type="ECO:0000313" key="2">
    <source>
        <dbReference type="Proteomes" id="UP000203169"/>
    </source>
</evidence>
<dbReference type="EMBL" id="KU998239">
    <property type="protein sequence ID" value="ANA85712.1"/>
    <property type="molecule type" value="Genomic_DNA"/>
</dbReference>
<dbReference type="OrthoDB" id="6001at10239"/>
<sequence length="207" mass="22855">MWQSPPLLDDQKFWEYMQDAYVDLAEPVLSLSSEAGASYYEMAGGDPVVADITPEEALRKTARWAMAKGNATTGLQLLSGSLEGHVYSVAQDSVQLSAEAEPGATWARRARRNACSFCKMLATREDVYASAESALRVVGRHGRPRGKGKIGDKYHDCCRCLAVAVRPGQVYRPPFYTQQWEEEYVSITREVGTNPDAVIAAWDKKAS</sequence>
<proteinExistence type="predicted"/>
<dbReference type="KEGG" id="vg:28802782"/>
<accession>A0A160DDE1</accession>
<name>A0A160DDE1_9CAUD</name>
<dbReference type="InterPro" id="IPR057369">
    <property type="entry name" value="VG15"/>
</dbReference>
<keyword evidence="2" id="KW-1185">Reference proteome</keyword>